<comment type="caution">
    <text evidence="1">The sequence shown here is derived from an EMBL/GenBank/DDBJ whole genome shotgun (WGS) entry which is preliminary data.</text>
</comment>
<name>S9U7Y1_9TRYP</name>
<dbReference type="Gene3D" id="1.25.10.10">
    <property type="entry name" value="Leucine-rich Repeat Variant"/>
    <property type="match status" value="1"/>
</dbReference>
<dbReference type="Proteomes" id="UP000015354">
    <property type="component" value="Unassembled WGS sequence"/>
</dbReference>
<organism evidence="1 3">
    <name type="scientific">Strigomonas culicis</name>
    <dbReference type="NCBI Taxonomy" id="28005"/>
    <lineage>
        <taxon>Eukaryota</taxon>
        <taxon>Discoba</taxon>
        <taxon>Euglenozoa</taxon>
        <taxon>Kinetoplastea</taxon>
        <taxon>Metakinetoplastina</taxon>
        <taxon>Trypanosomatida</taxon>
        <taxon>Trypanosomatidae</taxon>
        <taxon>Strigomonadinae</taxon>
        <taxon>Strigomonas</taxon>
    </lineage>
</organism>
<gene>
    <name evidence="2" type="ORF">STCU_04318</name>
    <name evidence="1" type="ORF">STCU_06936</name>
</gene>
<dbReference type="EMBL" id="ATMH01004318">
    <property type="protein sequence ID" value="EPY29935.1"/>
    <property type="molecule type" value="Genomic_DNA"/>
</dbReference>
<dbReference type="OrthoDB" id="270509at2759"/>
<sequence length="286" mass="31567">MQPYEPLLNQLSAFGRSDATAQSVCAAEMEKAAQDIQNVTRIPLMTDQHMSQVAELLETFPPASRATKALLSFLSSLCLADENRIMAVRFGVPSTCVVLLQNTEELLADTLYYIFDLASTLSANDGSARDALRPSIPYIITALERQKDVVDVVLGGAISLSTLSMLNVANCELIIARGGFQTLVNTYMNISQLLTAHRQKKKTKGEGASFRAAEEKDQSTLYTYENTLFWIKDALLKLCHADIPAVDEAIKSANYGLYGQSILMDELKWSLTFERKKLKQKGTLKG</sequence>
<reference evidence="1 3" key="1">
    <citation type="journal article" date="2013" name="PLoS ONE">
        <title>Predicting the Proteins of Angomonas deanei, Strigomonas culicis and Their Respective Endosymbionts Reveals New Aspects of the Trypanosomatidae Family.</title>
        <authorList>
            <person name="Motta M.C."/>
            <person name="Martins A.C."/>
            <person name="de Souza S.S."/>
            <person name="Catta-Preta C.M."/>
            <person name="Silva R."/>
            <person name="Klein C.C."/>
            <person name="de Almeida L.G."/>
            <person name="de Lima Cunha O."/>
            <person name="Ciapina L.P."/>
            <person name="Brocchi M."/>
            <person name="Colabardini A.C."/>
            <person name="de Araujo Lima B."/>
            <person name="Machado C.R."/>
            <person name="de Almeida Soares C.M."/>
            <person name="Probst C.M."/>
            <person name="de Menezes C.B."/>
            <person name="Thompson C.E."/>
            <person name="Bartholomeu D.C."/>
            <person name="Gradia D.F."/>
            <person name="Pavoni D.P."/>
            <person name="Grisard E.C."/>
            <person name="Fantinatti-Garboggini F."/>
            <person name="Marchini F.K."/>
            <person name="Rodrigues-Luiz G.F."/>
            <person name="Wagner G."/>
            <person name="Goldman G.H."/>
            <person name="Fietto J.L."/>
            <person name="Elias M.C."/>
            <person name="Goldman M.H."/>
            <person name="Sagot M.F."/>
            <person name="Pereira M."/>
            <person name="Stoco P.H."/>
            <person name="de Mendonca-Neto R.P."/>
            <person name="Teixeira S.M."/>
            <person name="Maciel T.E."/>
            <person name="de Oliveira Mendes T.A."/>
            <person name="Urmenyi T.P."/>
            <person name="de Souza W."/>
            <person name="Schenkman S."/>
            <person name="de Vasconcelos A.T."/>
        </authorList>
    </citation>
    <scope>NUCLEOTIDE SEQUENCE [LARGE SCALE GENOMIC DNA]</scope>
</reference>
<dbReference type="SUPFAM" id="SSF48371">
    <property type="entry name" value="ARM repeat"/>
    <property type="match status" value="1"/>
</dbReference>
<reference evidence="1" key="2">
    <citation type="submission" date="2013-03" db="EMBL/GenBank/DDBJ databases">
        <authorList>
            <person name="Motta M.C.M."/>
            <person name="Martins A.C.A."/>
            <person name="Preta C.M.C.C."/>
            <person name="Silva R."/>
            <person name="de Souza S.S."/>
            <person name="Klein C.C."/>
            <person name="de Almeida L.G.P."/>
            <person name="Cunha O.L."/>
            <person name="Colabardini A.C."/>
            <person name="Lima B.A."/>
            <person name="Machado C.R."/>
            <person name="Soares C.M.A."/>
            <person name="de Menezes C.B.A."/>
            <person name="Bartolomeu D.C."/>
            <person name="Grisard E.C."/>
            <person name="Fantinatti-Garboggini F."/>
            <person name="Rodrigues-Luiz G.F."/>
            <person name="Wagner G."/>
            <person name="Goldman G.H."/>
            <person name="Fietto J.L.R."/>
            <person name="Ciapina L.P."/>
            <person name="Brocchi M."/>
            <person name="Elias M.C."/>
            <person name="Goldman M.H.S."/>
            <person name="Sagot M.-F."/>
            <person name="Pereira M."/>
            <person name="Stoco P.H."/>
            <person name="Teixeira S.M.R."/>
            <person name="de Mendonca-Neto R.P."/>
            <person name="Maciel T.E.F."/>
            <person name="Mendes T.A.O."/>
            <person name="Urmenyi T.P."/>
            <person name="Teixeira M.M.G."/>
            <person name="de Camargo E.F.P."/>
            <person name="de Sousa W."/>
            <person name="Schenkman S."/>
            <person name="de Vasconcelos A.T.R."/>
        </authorList>
    </citation>
    <scope>NUCLEOTIDE SEQUENCE</scope>
</reference>
<dbReference type="EMBL" id="ATMH01006936">
    <property type="protein sequence ID" value="EPY24924.1"/>
    <property type="molecule type" value="Genomic_DNA"/>
</dbReference>
<dbReference type="InterPro" id="IPR011989">
    <property type="entry name" value="ARM-like"/>
</dbReference>
<keyword evidence="3" id="KW-1185">Reference proteome</keyword>
<dbReference type="AlphaFoldDB" id="S9U7Y1"/>
<evidence type="ECO:0000313" key="2">
    <source>
        <dbReference type="EMBL" id="EPY29935.1"/>
    </source>
</evidence>
<evidence type="ECO:0000313" key="3">
    <source>
        <dbReference type="Proteomes" id="UP000015354"/>
    </source>
</evidence>
<proteinExistence type="predicted"/>
<protein>
    <submittedName>
        <fullName evidence="1">Uncharacterized protein</fullName>
    </submittedName>
</protein>
<accession>S9U7Y1</accession>
<evidence type="ECO:0000313" key="1">
    <source>
        <dbReference type="EMBL" id="EPY24924.1"/>
    </source>
</evidence>
<dbReference type="InterPro" id="IPR016024">
    <property type="entry name" value="ARM-type_fold"/>
</dbReference>